<comment type="caution">
    <text evidence="1">The sequence shown here is derived from an EMBL/GenBank/DDBJ whole genome shotgun (WGS) entry which is preliminary data.</text>
</comment>
<dbReference type="Proteomes" id="UP001596050">
    <property type="component" value="Unassembled WGS sequence"/>
</dbReference>
<dbReference type="RefSeq" id="WP_379785142.1">
    <property type="nucleotide sequence ID" value="NZ_JBHSMU010000015.1"/>
</dbReference>
<evidence type="ECO:0000313" key="1">
    <source>
        <dbReference type="EMBL" id="MFC5461692.1"/>
    </source>
</evidence>
<protein>
    <submittedName>
        <fullName evidence="1">Uncharacterized protein</fullName>
    </submittedName>
</protein>
<reference evidence="2" key="1">
    <citation type="journal article" date="2019" name="Int. J. Syst. Evol. Microbiol.">
        <title>The Global Catalogue of Microorganisms (GCM) 10K type strain sequencing project: providing services to taxonomists for standard genome sequencing and annotation.</title>
        <authorList>
            <consortium name="The Broad Institute Genomics Platform"/>
            <consortium name="The Broad Institute Genome Sequencing Center for Infectious Disease"/>
            <person name="Wu L."/>
            <person name="Ma J."/>
        </authorList>
    </citation>
    <scope>NUCLEOTIDE SEQUENCE [LARGE SCALE GENOMIC DNA]</scope>
    <source>
        <strain evidence="2">KACC 12649</strain>
    </source>
</reference>
<keyword evidence="2" id="KW-1185">Reference proteome</keyword>
<name>A0ABW0LA05_9BURK</name>
<organism evidence="1 2">
    <name type="scientific">Massilia niabensis</name>
    <dbReference type="NCBI Taxonomy" id="544910"/>
    <lineage>
        <taxon>Bacteria</taxon>
        <taxon>Pseudomonadati</taxon>
        <taxon>Pseudomonadota</taxon>
        <taxon>Betaproteobacteria</taxon>
        <taxon>Burkholderiales</taxon>
        <taxon>Oxalobacteraceae</taxon>
        <taxon>Telluria group</taxon>
        <taxon>Massilia</taxon>
    </lineage>
</organism>
<accession>A0ABW0LA05</accession>
<gene>
    <name evidence="1" type="ORF">ACFPN5_17925</name>
</gene>
<proteinExistence type="predicted"/>
<sequence length="66" mass="7803">MMTQRRTDEQTALAAEYALYLVDIRGVDFALKYLDTCNVSRAILTRALQSPELRRHHERRKQPRND</sequence>
<dbReference type="EMBL" id="JBHSMU010000015">
    <property type="protein sequence ID" value="MFC5461692.1"/>
    <property type="molecule type" value="Genomic_DNA"/>
</dbReference>
<evidence type="ECO:0000313" key="2">
    <source>
        <dbReference type="Proteomes" id="UP001596050"/>
    </source>
</evidence>